<keyword evidence="1" id="KW-0812">Transmembrane</keyword>
<dbReference type="Proteomes" id="UP000198619">
    <property type="component" value="Unassembled WGS sequence"/>
</dbReference>
<dbReference type="RefSeq" id="WP_090040184.1">
    <property type="nucleotide sequence ID" value="NZ_FOKI01000009.1"/>
</dbReference>
<gene>
    <name evidence="2" type="ORF">SAMN04488528_100924</name>
</gene>
<accession>A0A1I0XNS5</accession>
<organism evidence="2 3">
    <name type="scientific">Clostridium frigidicarnis</name>
    <dbReference type="NCBI Taxonomy" id="84698"/>
    <lineage>
        <taxon>Bacteria</taxon>
        <taxon>Bacillati</taxon>
        <taxon>Bacillota</taxon>
        <taxon>Clostridia</taxon>
        <taxon>Eubacteriales</taxon>
        <taxon>Clostridiaceae</taxon>
        <taxon>Clostridium</taxon>
    </lineage>
</organism>
<proteinExistence type="predicted"/>
<dbReference type="STRING" id="84698.SAMN04488528_100924"/>
<dbReference type="Pfam" id="PF10825">
    <property type="entry name" value="DUF2752"/>
    <property type="match status" value="1"/>
</dbReference>
<dbReference type="EMBL" id="FOKI01000009">
    <property type="protein sequence ID" value="SFB02347.1"/>
    <property type="molecule type" value="Genomic_DNA"/>
</dbReference>
<protein>
    <recommendedName>
        <fullName evidence="4">DUF2752 domain-containing protein</fullName>
    </recommendedName>
</protein>
<keyword evidence="3" id="KW-1185">Reference proteome</keyword>
<name>A0A1I0XNS5_9CLOT</name>
<feature type="transmembrane region" description="Helical" evidence="1">
    <location>
        <begin position="86"/>
        <end position="105"/>
    </location>
</feature>
<evidence type="ECO:0000256" key="1">
    <source>
        <dbReference type="SAM" id="Phobius"/>
    </source>
</evidence>
<dbReference type="InterPro" id="IPR021215">
    <property type="entry name" value="DUF2752"/>
</dbReference>
<feature type="transmembrane region" description="Helical" evidence="1">
    <location>
        <begin position="61"/>
        <end position="79"/>
    </location>
</feature>
<sequence>MKNTRINEYIKFGLVMALLYIAYDILGVGCPVKFLTGISCAGCGMTRAWICLLHLDLKGAFYYHPLFFLPIIYFFLFLIKDEISHKIFNCVIVIGIALFITIYIFRLLNPDDIVVNINFENGFIYKILQYGGL</sequence>
<keyword evidence="1" id="KW-1133">Transmembrane helix</keyword>
<evidence type="ECO:0008006" key="4">
    <source>
        <dbReference type="Google" id="ProtNLM"/>
    </source>
</evidence>
<keyword evidence="1" id="KW-0472">Membrane</keyword>
<reference evidence="2 3" key="1">
    <citation type="submission" date="2016-10" db="EMBL/GenBank/DDBJ databases">
        <authorList>
            <person name="de Groot N.N."/>
        </authorList>
    </citation>
    <scope>NUCLEOTIDE SEQUENCE [LARGE SCALE GENOMIC DNA]</scope>
    <source>
        <strain evidence="2 3">DSM 12271</strain>
    </source>
</reference>
<dbReference type="OrthoDB" id="9815897at2"/>
<dbReference type="AlphaFoldDB" id="A0A1I0XNS5"/>
<evidence type="ECO:0000313" key="2">
    <source>
        <dbReference type="EMBL" id="SFB02347.1"/>
    </source>
</evidence>
<evidence type="ECO:0000313" key="3">
    <source>
        <dbReference type="Proteomes" id="UP000198619"/>
    </source>
</evidence>